<evidence type="ECO:0008006" key="4">
    <source>
        <dbReference type="Google" id="ProtNLM"/>
    </source>
</evidence>
<name>A0A8J6C812_DIALT</name>
<dbReference type="InterPro" id="IPR050134">
    <property type="entry name" value="NAD-dep_sirtuin_deacylases"/>
</dbReference>
<dbReference type="PANTHER" id="PTHR11085">
    <property type="entry name" value="NAD-DEPENDENT PROTEIN DEACYLASE SIRTUIN-5, MITOCHONDRIAL-RELATED"/>
    <property type="match status" value="1"/>
</dbReference>
<dbReference type="InterPro" id="IPR029035">
    <property type="entry name" value="DHS-like_NAD/FAD-binding_dom"/>
</dbReference>
<dbReference type="OrthoDB" id="424302at2759"/>
<feature type="compositionally biased region" description="Basic residues" evidence="1">
    <location>
        <begin position="161"/>
        <end position="192"/>
    </location>
</feature>
<dbReference type="Proteomes" id="UP000751190">
    <property type="component" value="Unassembled WGS sequence"/>
</dbReference>
<gene>
    <name evidence="2" type="ORF">KFE25_011251</name>
</gene>
<dbReference type="EMBL" id="JAGTXO010000017">
    <property type="protein sequence ID" value="KAG8463254.1"/>
    <property type="molecule type" value="Genomic_DNA"/>
</dbReference>
<dbReference type="Gene3D" id="3.40.50.1220">
    <property type="entry name" value="TPP-binding domain"/>
    <property type="match status" value="1"/>
</dbReference>
<keyword evidence="3" id="KW-1185">Reference proteome</keyword>
<reference evidence="2" key="1">
    <citation type="submission" date="2021-05" db="EMBL/GenBank/DDBJ databases">
        <title>The genome of the haptophyte Pavlova lutheri (Diacronema luteri, Pavlovales) - a model for lipid biosynthesis in eukaryotic algae.</title>
        <authorList>
            <person name="Hulatt C.J."/>
            <person name="Posewitz M.C."/>
        </authorList>
    </citation>
    <scope>NUCLEOTIDE SEQUENCE</scope>
    <source>
        <strain evidence="2">NIVA-4/92</strain>
    </source>
</reference>
<evidence type="ECO:0000313" key="2">
    <source>
        <dbReference type="EMBL" id="KAG8463254.1"/>
    </source>
</evidence>
<organism evidence="2 3">
    <name type="scientific">Diacronema lutheri</name>
    <name type="common">Unicellular marine alga</name>
    <name type="synonym">Monochrysis lutheri</name>
    <dbReference type="NCBI Taxonomy" id="2081491"/>
    <lineage>
        <taxon>Eukaryota</taxon>
        <taxon>Haptista</taxon>
        <taxon>Haptophyta</taxon>
        <taxon>Pavlovophyceae</taxon>
        <taxon>Pavlovales</taxon>
        <taxon>Pavlovaceae</taxon>
        <taxon>Diacronema</taxon>
    </lineage>
</organism>
<accession>A0A8J6C812</accession>
<evidence type="ECO:0000313" key="3">
    <source>
        <dbReference type="Proteomes" id="UP000751190"/>
    </source>
</evidence>
<evidence type="ECO:0000256" key="1">
    <source>
        <dbReference type="SAM" id="MobiDB-lite"/>
    </source>
</evidence>
<proteinExistence type="predicted"/>
<dbReference type="GO" id="GO:0017136">
    <property type="term" value="F:histone deacetylase activity, NAD-dependent"/>
    <property type="evidence" value="ECO:0007669"/>
    <property type="project" value="TreeGrafter"/>
</dbReference>
<dbReference type="GO" id="GO:0070403">
    <property type="term" value="F:NAD+ binding"/>
    <property type="evidence" value="ECO:0007669"/>
    <property type="project" value="TreeGrafter"/>
</dbReference>
<dbReference type="PANTHER" id="PTHR11085:SF10">
    <property type="entry name" value="NAD-DEPENDENT PROTEIN DEACYLASE SIRTUIN-5, MITOCHONDRIAL-RELATED"/>
    <property type="match status" value="1"/>
</dbReference>
<feature type="region of interest" description="Disordered" evidence="1">
    <location>
        <begin position="154"/>
        <end position="234"/>
    </location>
</feature>
<dbReference type="AlphaFoldDB" id="A0A8J6C812"/>
<feature type="region of interest" description="Disordered" evidence="1">
    <location>
        <begin position="38"/>
        <end position="61"/>
    </location>
</feature>
<sequence length="234" mass="24788">MALLATVVGALRLVLPHGRRPLGAALLPHVPPRLLASRATAASAPDHSPAPAVEPSAAPAGAADARARAHDALVAFCAGRRRLLVLTGAGVSTESGIPDYRGEHGSYKRGHKPVQHGEFVGEHAHRQVYTTLTGRAKPQAARAEAEDRHEALFSAGCGRRASSRHRLRRRAAPPRAAPRARARARRRPRPVRHCGSPVPASGPGAWRACSGWPSRPAARSPPTGEGLRRSRLPC</sequence>
<dbReference type="SUPFAM" id="SSF52467">
    <property type="entry name" value="DHS-like NAD/FAD-binding domain"/>
    <property type="match status" value="1"/>
</dbReference>
<comment type="caution">
    <text evidence="2">The sequence shown here is derived from an EMBL/GenBank/DDBJ whole genome shotgun (WGS) entry which is preliminary data.</text>
</comment>
<protein>
    <recommendedName>
        <fullName evidence="4">Deacetylase sirtuin-type domain-containing protein</fullName>
    </recommendedName>
</protein>